<dbReference type="Pfam" id="PF14123">
    <property type="entry name" value="DUF4290"/>
    <property type="match status" value="1"/>
</dbReference>
<evidence type="ECO:0008006" key="4">
    <source>
        <dbReference type="Google" id="ProtNLM"/>
    </source>
</evidence>
<dbReference type="Proteomes" id="UP000255233">
    <property type="component" value="Unassembled WGS sequence"/>
</dbReference>
<accession>A0A379MTG9</accession>
<dbReference type="AlphaFoldDB" id="A0A379MTG9"/>
<name>A0A379MTG9_9BACT</name>
<dbReference type="STRING" id="880526.GCA_000427365_01737"/>
<feature type="region of interest" description="Disordered" evidence="1">
    <location>
        <begin position="176"/>
        <end position="222"/>
    </location>
</feature>
<protein>
    <recommendedName>
        <fullName evidence="4">DUF4290 domain-containing protein</fullName>
    </recommendedName>
</protein>
<reference evidence="2 3" key="1">
    <citation type="submission" date="2018-06" db="EMBL/GenBank/DDBJ databases">
        <authorList>
            <consortium name="Pathogen Informatics"/>
            <person name="Doyle S."/>
        </authorList>
    </citation>
    <scope>NUCLEOTIDE SEQUENCE [LARGE SCALE GENOMIC DNA]</scope>
    <source>
        <strain evidence="2 3">NCTC11190</strain>
    </source>
</reference>
<evidence type="ECO:0000256" key="1">
    <source>
        <dbReference type="SAM" id="MobiDB-lite"/>
    </source>
</evidence>
<dbReference type="InterPro" id="IPR025632">
    <property type="entry name" value="DUF4290"/>
</dbReference>
<dbReference type="EMBL" id="UGVL01000001">
    <property type="protein sequence ID" value="SUE34845.1"/>
    <property type="molecule type" value="Genomic_DNA"/>
</dbReference>
<keyword evidence="3" id="KW-1185">Reference proteome</keyword>
<sequence length="222" mass="24895">MNRDKSRLLLSEYGRNVQTMVAYLKTIEDRELRNRQAEVVVAVMGNVNPAQKDSEGFQHMLWDHLFMIADFDLDVDAPYPKPTPDMFAPHPRRVAYSQSYIAQKQYGANVKRMVEALGTEPAGEERDAAAANVAKYMKQKSFEYNKEFPSNEVVIADIRRMSHGAIVLDADTLDNTRIDTSSVPNRQSGRNGKNNRSSSAGSVGGNSVHQPKKYTKRNTAKA</sequence>
<evidence type="ECO:0000313" key="2">
    <source>
        <dbReference type="EMBL" id="SUE34845.1"/>
    </source>
</evidence>
<dbReference type="RefSeq" id="WP_051214463.1">
    <property type="nucleotide sequence ID" value="NZ_UGVL01000001.1"/>
</dbReference>
<feature type="compositionally biased region" description="Basic residues" evidence="1">
    <location>
        <begin position="210"/>
        <end position="222"/>
    </location>
</feature>
<evidence type="ECO:0000313" key="3">
    <source>
        <dbReference type="Proteomes" id="UP000255233"/>
    </source>
</evidence>
<proteinExistence type="predicted"/>
<dbReference type="OrthoDB" id="1466969at2"/>
<organism evidence="2 3">
    <name type="scientific">Rikenella microfusus</name>
    <dbReference type="NCBI Taxonomy" id="28139"/>
    <lineage>
        <taxon>Bacteria</taxon>
        <taxon>Pseudomonadati</taxon>
        <taxon>Bacteroidota</taxon>
        <taxon>Bacteroidia</taxon>
        <taxon>Bacteroidales</taxon>
        <taxon>Rikenellaceae</taxon>
        <taxon>Rikenella</taxon>
    </lineage>
</organism>
<gene>
    <name evidence="2" type="ORF">NCTC11190_02081</name>
</gene>
<feature type="compositionally biased region" description="Low complexity" evidence="1">
    <location>
        <begin position="185"/>
        <end position="207"/>
    </location>
</feature>